<organism evidence="14">
    <name type="scientific">Talaromyces marneffei PM1</name>
    <dbReference type="NCBI Taxonomy" id="1077442"/>
    <lineage>
        <taxon>Eukaryota</taxon>
        <taxon>Fungi</taxon>
        <taxon>Dikarya</taxon>
        <taxon>Ascomycota</taxon>
        <taxon>Pezizomycotina</taxon>
        <taxon>Eurotiomycetes</taxon>
        <taxon>Eurotiomycetidae</taxon>
        <taxon>Eurotiales</taxon>
        <taxon>Trichocomaceae</taxon>
        <taxon>Talaromyces</taxon>
        <taxon>Talaromyces sect. Talaromyces</taxon>
    </lineage>
</organism>
<dbReference type="eggNOG" id="KOG2806">
    <property type="taxonomic scope" value="Eukaryota"/>
</dbReference>
<reference evidence="14" key="1">
    <citation type="journal article" date="2014" name="PLoS Genet.">
        <title>Signature Gene Expression Reveals Novel Clues to the Molecular Mechanisms of Dimorphic Transition in Penicillium marneffei.</title>
        <authorList>
            <person name="Yang E."/>
            <person name="Wang G."/>
            <person name="Cai J."/>
            <person name="Woo P.C."/>
            <person name="Lau S.K."/>
            <person name="Yuen K.-Y."/>
            <person name="Chow W.-N."/>
            <person name="Lin X."/>
        </authorList>
    </citation>
    <scope>NUCLEOTIDE SEQUENCE [LARGE SCALE GENOMIC DNA]</scope>
    <source>
        <strain evidence="14">PM1</strain>
    </source>
</reference>
<feature type="domain" description="LysM" evidence="12">
    <location>
        <begin position="266"/>
        <end position="314"/>
    </location>
</feature>
<comment type="similarity">
    <text evidence="2">Belongs to the glycosyl hydrolase 18 family. Chitinase class V subfamily.</text>
</comment>
<dbReference type="EMBL" id="JPOX01000022">
    <property type="protein sequence ID" value="KFX45589.1"/>
    <property type="molecule type" value="Genomic_DNA"/>
</dbReference>
<dbReference type="CDD" id="cd00118">
    <property type="entry name" value="LysM"/>
    <property type="match status" value="1"/>
</dbReference>
<keyword evidence="6" id="KW-0146">Chitin degradation</keyword>
<evidence type="ECO:0000256" key="3">
    <source>
        <dbReference type="ARBA" id="ARBA00012729"/>
    </source>
</evidence>
<evidence type="ECO:0000256" key="4">
    <source>
        <dbReference type="ARBA" id="ARBA00022669"/>
    </source>
</evidence>
<gene>
    <name evidence="14" type="ORF">GQ26_0220160</name>
</gene>
<protein>
    <recommendedName>
        <fullName evidence="3">chitinase</fullName>
        <ecNumber evidence="3">3.2.1.14</ecNumber>
    </recommendedName>
</protein>
<keyword evidence="4" id="KW-0147">Chitin-binding</keyword>
<sequence>MPSQASPAVVVNNTNTTYQLGWWTDGKFQPATIQSLAREMGKYFRNGHGPINQSAILFAQAGGGTAGIYIGKGLQNEGIADFALKNLQDNIQSLNVHSGNVAMQLCGPGYDPDHTFGFIAASNGTFTQVQNAIQAWSKGDCLSFYASQNISGPSYFTTLSRNATIAKNGTISTNSTLNHSARSSHGHSSHSSHRHWARGDCTAIQVKSGDSCASLAAECGISGSDFTNYNSASDLCSSLQPGQHVCCSSGTLPDFAPQPNADGSCATYTVLSGDSCSAIAATYSLTLDKLNDYNKNTWGWGGCNDLLIGNIICLSSGSAPMPAPDANAVCGPTVSALRLLQMGRPLQTSTLVLLMPAAISGVTTNSSTGAPGTAAPGTNGCISNCGTDIVKSGAPATYRNVAYYEASNLDRACLYQDILQVDSSLTHLHFAFATLDPTNYAVSVGDVLSSYEFESLKRLSGPLRILTIGGWDFSTSPSTYTIFRNGVTAANRLTMAKNIANFVIDHGLDGVDIDWEYPGAPDIPGIPPASKDDGSNYLNFLVILKNLLGSKSLSIAAPASYWYLKGFPIAQISNIVDYIVFMAYDLHGQWDYGAKSSQEGCPTGNCLRSHVNLTETVSALSMVTKAGVPSNKVVVGVSSYARSFAMAEAGCYTENCFFTGSSSVSNAEPGVCTNTAGYISNAEINEIMGNSSRVTTSYVDESSHSNILVYDGTQWAAYMDDTTKSERVAFYKGLEMGGGTLWASDLSKYNSAPYPSSSWTTFRSNVRIGTDPYAEGSRTGNWTTLTCDDPSVTNLANLTSKERWDQMDCPNAWADAMNVWFNIDKPANSLTFTESISNTLHAPEMADCGDYKATSNCIQTSTCVSIIGNHSGPAAYAIWNSMIVVHEMYITYINALHDAFSDVINPALQNLENTFAPVSPPKSDEWLGILLSIIGLVGTVAGSAFFNSSNKALYDNLKDTTKGLVSFGTGLTGTLAKPGSVSAGDWTVQDQAVFSQYMGQSIFAWANLTQVALRNLFNGDQDGLTALTNLISDGKFIEGAVNGAGNYPPTGSGLDNSYAALEASVATSFFAFTIPALWKFSSTYAFVLDSGASCGTTDPLSTYMSSAVMTASGYCFNNNWYYLVYPHEYPSSSCSNTPETPARCDNYMFDAVPGIKSLDGSFGGVTLADLIVGAVNTYVSNGNSNTGTVANPANSGTLDQLYNQNITTPGYITIPRLWRLAFVDQTSAASPKVDDCLQIVANIQNTLGEWEVENAVEQQHQLVQYGTCKFGVQGKGINGNIDFHIGAQDIIDIIHSSISKFASNGVVGSMGEMNCNGNVKQQAVEWGLY</sequence>
<dbReference type="GO" id="GO:0000272">
    <property type="term" value="P:polysaccharide catabolic process"/>
    <property type="evidence" value="ECO:0007669"/>
    <property type="project" value="UniProtKB-KW"/>
</dbReference>
<dbReference type="SMART" id="SM00636">
    <property type="entry name" value="Glyco_18"/>
    <property type="match status" value="1"/>
</dbReference>
<keyword evidence="5 11" id="KW-0378">Hydrolase</keyword>
<dbReference type="InterPro" id="IPR011583">
    <property type="entry name" value="Chitinase_II/V-like_cat"/>
</dbReference>
<dbReference type="InterPro" id="IPR029070">
    <property type="entry name" value="Chitinase_insertion_sf"/>
</dbReference>
<evidence type="ECO:0000256" key="6">
    <source>
        <dbReference type="ARBA" id="ARBA00023024"/>
    </source>
</evidence>
<dbReference type="PROSITE" id="PS51910">
    <property type="entry name" value="GH18_2"/>
    <property type="match status" value="1"/>
</dbReference>
<evidence type="ECO:0000256" key="10">
    <source>
        <dbReference type="ARBA" id="ARBA00023326"/>
    </source>
</evidence>
<dbReference type="InterPro" id="IPR001579">
    <property type="entry name" value="Glyco_hydro_18_chit_AS"/>
</dbReference>
<dbReference type="Pfam" id="PF14856">
    <property type="entry name" value="Hce2"/>
    <property type="match status" value="1"/>
</dbReference>
<evidence type="ECO:0000259" key="12">
    <source>
        <dbReference type="PROSITE" id="PS51782"/>
    </source>
</evidence>
<evidence type="ECO:0000256" key="8">
    <source>
        <dbReference type="ARBA" id="ARBA00023277"/>
    </source>
</evidence>
<comment type="caution">
    <text evidence="14">The sequence shown here is derived from an EMBL/GenBank/DDBJ whole genome shotgun (WGS) entry which is preliminary data.</text>
</comment>
<dbReference type="Pfam" id="PF00704">
    <property type="entry name" value="Glyco_hydro_18"/>
    <property type="match status" value="1"/>
</dbReference>
<dbReference type="InterPro" id="IPR029226">
    <property type="entry name" value="Ecp2-like"/>
</dbReference>
<keyword evidence="8" id="KW-0119">Carbohydrate metabolism</keyword>
<dbReference type="InterPro" id="IPR036779">
    <property type="entry name" value="LysM_dom_sf"/>
</dbReference>
<dbReference type="HOGENOM" id="CLU_001482_1_0_1"/>
<dbReference type="Pfam" id="PF01476">
    <property type="entry name" value="LysM"/>
    <property type="match status" value="2"/>
</dbReference>
<dbReference type="PANTHER" id="PTHR47700:SF1">
    <property type="entry name" value="CHITINASE"/>
    <property type="match status" value="1"/>
</dbReference>
<proteinExistence type="inferred from homology"/>
<dbReference type="Gene3D" id="3.20.20.80">
    <property type="entry name" value="Glycosidases"/>
    <property type="match status" value="1"/>
</dbReference>
<dbReference type="SUPFAM" id="SSF54556">
    <property type="entry name" value="Chitinase insertion domain"/>
    <property type="match status" value="1"/>
</dbReference>
<dbReference type="PROSITE" id="PS01095">
    <property type="entry name" value="GH18_1"/>
    <property type="match status" value="1"/>
</dbReference>
<dbReference type="EC" id="3.2.1.14" evidence="3"/>
<dbReference type="PANTHER" id="PTHR47700">
    <property type="entry name" value="V CHITINASE, PUTATIVE (AFU_ORTHOLOGUE AFUA_6G13720)-RELATED"/>
    <property type="match status" value="1"/>
</dbReference>
<keyword evidence="9 11" id="KW-0326">Glycosidase</keyword>
<keyword evidence="7" id="KW-0843">Virulence</keyword>
<dbReference type="InterPro" id="IPR018392">
    <property type="entry name" value="LysM"/>
</dbReference>
<evidence type="ECO:0000313" key="14">
    <source>
        <dbReference type="EMBL" id="KFX45589.1"/>
    </source>
</evidence>
<evidence type="ECO:0000256" key="9">
    <source>
        <dbReference type="ARBA" id="ARBA00023295"/>
    </source>
</evidence>
<dbReference type="SUPFAM" id="SSF54106">
    <property type="entry name" value="LysM domain"/>
    <property type="match status" value="2"/>
</dbReference>
<dbReference type="SMART" id="SM00257">
    <property type="entry name" value="LysM"/>
    <property type="match status" value="2"/>
</dbReference>
<keyword evidence="10" id="KW-0624">Polysaccharide degradation</keyword>
<dbReference type="GO" id="GO:0008061">
    <property type="term" value="F:chitin binding"/>
    <property type="evidence" value="ECO:0007669"/>
    <property type="project" value="UniProtKB-KW"/>
</dbReference>
<dbReference type="InterPro" id="IPR017853">
    <property type="entry name" value="GH"/>
</dbReference>
<accession>A0A093V6K6</accession>
<feature type="domain" description="GH18" evidence="13">
    <location>
        <begin position="398"/>
        <end position="769"/>
    </location>
</feature>
<comment type="catalytic activity">
    <reaction evidence="1">
        <text>Random endo-hydrolysis of N-acetyl-beta-D-glucosaminide (1-&gt;4)-beta-linkages in chitin and chitodextrins.</text>
        <dbReference type="EC" id="3.2.1.14"/>
    </reaction>
</comment>
<feature type="domain" description="LysM" evidence="12">
    <location>
        <begin position="202"/>
        <end position="247"/>
    </location>
</feature>
<dbReference type="InterPro" id="IPR001223">
    <property type="entry name" value="Glyco_hydro18_cat"/>
</dbReference>
<evidence type="ECO:0000256" key="7">
    <source>
        <dbReference type="ARBA" id="ARBA00023026"/>
    </source>
</evidence>
<evidence type="ECO:0000256" key="5">
    <source>
        <dbReference type="ARBA" id="ARBA00022801"/>
    </source>
</evidence>
<dbReference type="GO" id="GO:0008843">
    <property type="term" value="F:endochitinase activity"/>
    <property type="evidence" value="ECO:0007669"/>
    <property type="project" value="UniProtKB-EC"/>
</dbReference>
<dbReference type="InterPro" id="IPR053214">
    <property type="entry name" value="LysM12-like"/>
</dbReference>
<name>A0A093V6K6_TALMA</name>
<evidence type="ECO:0000256" key="1">
    <source>
        <dbReference type="ARBA" id="ARBA00000822"/>
    </source>
</evidence>
<evidence type="ECO:0000259" key="13">
    <source>
        <dbReference type="PROSITE" id="PS51910"/>
    </source>
</evidence>
<dbReference type="PROSITE" id="PS51782">
    <property type="entry name" value="LYSM"/>
    <property type="match status" value="2"/>
</dbReference>
<dbReference type="GO" id="GO:0006032">
    <property type="term" value="P:chitin catabolic process"/>
    <property type="evidence" value="ECO:0007669"/>
    <property type="project" value="UniProtKB-KW"/>
</dbReference>
<dbReference type="Gene3D" id="3.10.50.10">
    <property type="match status" value="1"/>
</dbReference>
<dbReference type="CDD" id="cd02878">
    <property type="entry name" value="GH18_zymocin_alpha"/>
    <property type="match status" value="1"/>
</dbReference>
<dbReference type="Gene3D" id="3.10.350.10">
    <property type="entry name" value="LysM domain"/>
    <property type="match status" value="2"/>
</dbReference>
<evidence type="ECO:0000256" key="2">
    <source>
        <dbReference type="ARBA" id="ARBA00008682"/>
    </source>
</evidence>
<evidence type="ECO:0000256" key="11">
    <source>
        <dbReference type="RuleBase" id="RU000489"/>
    </source>
</evidence>
<dbReference type="SUPFAM" id="SSF51445">
    <property type="entry name" value="(Trans)glycosidases"/>
    <property type="match status" value="1"/>
</dbReference>